<dbReference type="EMBL" id="PFAQ01000041">
    <property type="protein sequence ID" value="PIT94622.1"/>
    <property type="molecule type" value="Genomic_DNA"/>
</dbReference>
<proteinExistence type="predicted"/>
<name>A0A2M6WPC4_9BACT</name>
<organism evidence="2 3">
    <name type="scientific">Candidatus Falkowbacteria bacterium CG10_big_fil_rev_8_21_14_0_10_39_9</name>
    <dbReference type="NCBI Taxonomy" id="1974566"/>
    <lineage>
        <taxon>Bacteria</taxon>
        <taxon>Candidatus Falkowiibacteriota</taxon>
    </lineage>
</organism>
<keyword evidence="1" id="KW-0812">Transmembrane</keyword>
<feature type="transmembrane region" description="Helical" evidence="1">
    <location>
        <begin position="21"/>
        <end position="40"/>
    </location>
</feature>
<evidence type="ECO:0000313" key="2">
    <source>
        <dbReference type="EMBL" id="PIT94622.1"/>
    </source>
</evidence>
<comment type="caution">
    <text evidence="2">The sequence shown here is derived from an EMBL/GenBank/DDBJ whole genome shotgun (WGS) entry which is preliminary data.</text>
</comment>
<reference evidence="3" key="1">
    <citation type="submission" date="2017-09" db="EMBL/GenBank/DDBJ databases">
        <title>Depth-based differentiation of microbial function through sediment-hosted aquifers and enrichment of novel symbionts in the deep terrestrial subsurface.</title>
        <authorList>
            <person name="Probst A.J."/>
            <person name="Ladd B."/>
            <person name="Jarett J.K."/>
            <person name="Geller-Mcgrath D.E."/>
            <person name="Sieber C.M.K."/>
            <person name="Emerson J.B."/>
            <person name="Anantharaman K."/>
            <person name="Thomas B.C."/>
            <person name="Malmstrom R."/>
            <person name="Stieglmeier M."/>
            <person name="Klingl A."/>
            <person name="Woyke T."/>
            <person name="Ryan C.M."/>
            <person name="Banfield J.F."/>
        </authorList>
    </citation>
    <scope>NUCLEOTIDE SEQUENCE [LARGE SCALE GENOMIC DNA]</scope>
</reference>
<gene>
    <name evidence="2" type="ORF">COT98_02680</name>
</gene>
<dbReference type="AlphaFoldDB" id="A0A2M6WPC4"/>
<protein>
    <recommendedName>
        <fullName evidence="4">Copper amine oxidase-like N-terminal domain-containing protein</fullName>
    </recommendedName>
</protein>
<evidence type="ECO:0008006" key="4">
    <source>
        <dbReference type="Google" id="ProtNLM"/>
    </source>
</evidence>
<keyword evidence="1" id="KW-1133">Transmembrane helix</keyword>
<accession>A0A2M6WPC4</accession>
<evidence type="ECO:0000256" key="1">
    <source>
        <dbReference type="SAM" id="Phobius"/>
    </source>
</evidence>
<keyword evidence="1" id="KW-0472">Membrane</keyword>
<evidence type="ECO:0000313" key="3">
    <source>
        <dbReference type="Proteomes" id="UP000228900"/>
    </source>
</evidence>
<dbReference type="SUPFAM" id="SSF50998">
    <property type="entry name" value="Quinoprotein alcohol dehydrogenase-like"/>
    <property type="match status" value="1"/>
</dbReference>
<sequence>MCYNEGELIINFKIMTGLKKIKNILLFFLVVAITLSAIYLKIQQDKKNKLNQNQPDITASQTDNTLAEIGGTGQIKKFSNYDEAKQFIDSQSLNTPNYSMVKGLGAIDMVRSTAPSASEGMGSAGVAPSAPVSDASSVSTDFSKTNVQVAGVDEADIVKTDGNYIYAVTYNTLFIIKAYPGETAEVVSKVEFKSRPTDLYVNGNNLVVFGYDDQLYATELYRSFRRQNQYTFFKVFDISDKKDPKQVRDLNFEGSYFNSRLIGDYVYFVTNNYNYSIGPEPVVPRILDTGVALPEKCAGANTKCFSPNIYYFDIPYDSYNFTTIAAINIKDNSEKIGGDIYLLSGAQNMYVSPNNLYVTYTKYISEYDLEMQVSREILTPRLSDKERTKIAKIEEVADDILSPSEKKVKVQQILERYLATLSADEQTAYEKELAEKMKQKYTDLSKELEKTIIHKIAISGSSLQYKSSGEVTGSVLNQFAMDENNGYFRIATTRNTTWSRFEGQERASYNNLYVLDDAMKMVGTLENLAEGERIYSVRFMGDRAYLVTFKQVDPLFAIDLNDPRNPKVLGQLKVPGFSNYLHPYDENTLIGFGKDTGENEFGNTVTKGLKISLFDVSDISAPKELDKYLLGDMGSDSVALYDHKAFLFSKEKDLLVLPVALRKSTSQNQWGEISFSGAMVFNLKDKKINYIGKIDHSDGGRVSRADYWEGINYYDSSVKRSLYIANNLYTLSNNYLKINTISDLKEINKIDLSPQSANDFKVIN</sequence>
<dbReference type="InterPro" id="IPR011047">
    <property type="entry name" value="Quinoprotein_ADH-like_sf"/>
</dbReference>
<dbReference type="Pfam" id="PF09826">
    <property type="entry name" value="Beta_propel"/>
    <property type="match status" value="1"/>
</dbReference>
<dbReference type="Proteomes" id="UP000228900">
    <property type="component" value="Unassembled WGS sequence"/>
</dbReference>
<dbReference type="InterPro" id="IPR019198">
    <property type="entry name" value="Beta_propeller_containing"/>
</dbReference>